<dbReference type="GO" id="GO:0005952">
    <property type="term" value="C:cAMP-dependent protein kinase complex"/>
    <property type="evidence" value="ECO:0007669"/>
    <property type="project" value="TreeGrafter"/>
</dbReference>
<dbReference type="PROSITE" id="PS50011">
    <property type="entry name" value="PROTEIN_KINASE_DOM"/>
    <property type="match status" value="1"/>
</dbReference>
<feature type="coiled-coil region" evidence="10">
    <location>
        <begin position="121"/>
        <end position="240"/>
    </location>
</feature>
<feature type="domain" description="Protein kinase" evidence="12">
    <location>
        <begin position="249"/>
        <end position="504"/>
    </location>
</feature>
<evidence type="ECO:0000256" key="6">
    <source>
        <dbReference type="ARBA" id="ARBA00022840"/>
    </source>
</evidence>
<dbReference type="PROSITE" id="PS51285">
    <property type="entry name" value="AGC_KINASE_CTER"/>
    <property type="match status" value="1"/>
</dbReference>
<evidence type="ECO:0000256" key="3">
    <source>
        <dbReference type="ARBA" id="ARBA00022679"/>
    </source>
</evidence>
<dbReference type="InterPro" id="IPR000719">
    <property type="entry name" value="Prot_kinase_dom"/>
</dbReference>
<dbReference type="OrthoDB" id="63267at2759"/>
<dbReference type="SUPFAM" id="SSF56112">
    <property type="entry name" value="Protein kinase-like (PK-like)"/>
    <property type="match status" value="1"/>
</dbReference>
<dbReference type="InterPro" id="IPR008271">
    <property type="entry name" value="Ser/Thr_kinase_AS"/>
</dbReference>
<dbReference type="GO" id="GO:0005634">
    <property type="term" value="C:nucleus"/>
    <property type="evidence" value="ECO:0007669"/>
    <property type="project" value="TreeGrafter"/>
</dbReference>
<organism evidence="14 15">
    <name type="scientific">Mortierella polycephala</name>
    <dbReference type="NCBI Taxonomy" id="41804"/>
    <lineage>
        <taxon>Eukaryota</taxon>
        <taxon>Fungi</taxon>
        <taxon>Fungi incertae sedis</taxon>
        <taxon>Mucoromycota</taxon>
        <taxon>Mortierellomycotina</taxon>
        <taxon>Mortierellomycetes</taxon>
        <taxon>Mortierellales</taxon>
        <taxon>Mortierellaceae</taxon>
        <taxon>Mortierella</taxon>
    </lineage>
</organism>
<evidence type="ECO:0000256" key="10">
    <source>
        <dbReference type="SAM" id="Coils"/>
    </source>
</evidence>
<accession>A0A9P6PJ13</accession>
<comment type="catalytic activity">
    <reaction evidence="8">
        <text>L-seryl-[protein] + ATP = O-phospho-L-seryl-[protein] + ADP + H(+)</text>
        <dbReference type="Rhea" id="RHEA:17989"/>
        <dbReference type="Rhea" id="RHEA-COMP:9863"/>
        <dbReference type="Rhea" id="RHEA-COMP:11604"/>
        <dbReference type="ChEBI" id="CHEBI:15378"/>
        <dbReference type="ChEBI" id="CHEBI:29999"/>
        <dbReference type="ChEBI" id="CHEBI:30616"/>
        <dbReference type="ChEBI" id="CHEBI:83421"/>
        <dbReference type="ChEBI" id="CHEBI:456216"/>
        <dbReference type="EC" id="2.7.11.11"/>
    </reaction>
</comment>
<dbReference type="Gene3D" id="1.10.510.10">
    <property type="entry name" value="Transferase(Phosphotransferase) domain 1"/>
    <property type="match status" value="1"/>
</dbReference>
<evidence type="ECO:0000256" key="5">
    <source>
        <dbReference type="ARBA" id="ARBA00022777"/>
    </source>
</evidence>
<keyword evidence="15" id="KW-1185">Reference proteome</keyword>
<evidence type="ECO:0000259" key="12">
    <source>
        <dbReference type="PROSITE" id="PS50011"/>
    </source>
</evidence>
<dbReference type="EMBL" id="JAAAJA010001088">
    <property type="protein sequence ID" value="KAG0248144.1"/>
    <property type="molecule type" value="Genomic_DNA"/>
</dbReference>
<comment type="catalytic activity">
    <reaction evidence="7">
        <text>L-threonyl-[protein] + ATP = O-phospho-L-threonyl-[protein] + ADP + H(+)</text>
        <dbReference type="Rhea" id="RHEA:46608"/>
        <dbReference type="Rhea" id="RHEA-COMP:11060"/>
        <dbReference type="Rhea" id="RHEA-COMP:11605"/>
        <dbReference type="ChEBI" id="CHEBI:15378"/>
        <dbReference type="ChEBI" id="CHEBI:30013"/>
        <dbReference type="ChEBI" id="CHEBI:30616"/>
        <dbReference type="ChEBI" id="CHEBI:61977"/>
        <dbReference type="ChEBI" id="CHEBI:456216"/>
        <dbReference type="EC" id="2.7.11.11"/>
    </reaction>
</comment>
<dbReference type="InterPro" id="IPR017441">
    <property type="entry name" value="Protein_kinase_ATP_BS"/>
</dbReference>
<name>A0A9P6PJ13_9FUNG</name>
<dbReference type="InterPro" id="IPR011009">
    <property type="entry name" value="Kinase-like_dom_sf"/>
</dbReference>
<keyword evidence="5" id="KW-0418">Kinase</keyword>
<evidence type="ECO:0000256" key="9">
    <source>
        <dbReference type="PROSITE-ProRule" id="PRU10141"/>
    </source>
</evidence>
<dbReference type="PANTHER" id="PTHR24353:SF153">
    <property type="entry name" value="CAMP-DEPENDENT PROTEIN KINASE CATALYTIC SUBUNIT 1"/>
    <property type="match status" value="1"/>
</dbReference>
<dbReference type="GO" id="GO:0005524">
    <property type="term" value="F:ATP binding"/>
    <property type="evidence" value="ECO:0007669"/>
    <property type="project" value="UniProtKB-UniRule"/>
</dbReference>
<sequence>MSIVGSGESNDPGQDALPSNVSNGMNNKSGMLQGTTVSNYSNSDSGFQDGASHDVQATSTPLPTSDYYTIDQSRAQDTSSSIPFSSSTTSSASSAGQFVQPQLQNQQQQQSGMQTVEMVSVETALSERQQLEQLQQLEQQKQLQLQQQQLLQQQQQQLQLQQQQQQLQQAQVQDPQQAQVQTQTQTQTLAQTPVLQMQQQQQAQQAQRLAQLAQQQEQQAQRAQAQTQAQTQQVQQQQAARRKFNLDDFRIHRTLGTGSFGRVHLVQSRFNSRFYAMKVLKKTEVVRLKQVEHTNNEKMILERVEHPFLINMWGTFQDVRNLYMVMDYVVGGELFTVLRKSQRFPEHVARFYTCEVLLALEYLHSHAVIYRDLKPENLLLDSMGHIKITDFGFAKHVPQNMTWTLCGTPDYLAPEIIQSKGYGKAVDWWSMGVLMFEMCAGFPPFFDEDHIKLYGKIMAGKVRYPPHFSPALKDLLKRLLTADLTKRYGNLRGGASDIKNHPWFEGVNWDQVYSRQIEAPYRPTVLGEGDASNFDDYPEDAEQYGVYPVGEIDELGSYFPGF</sequence>
<evidence type="ECO:0000313" key="15">
    <source>
        <dbReference type="Proteomes" id="UP000726737"/>
    </source>
</evidence>
<dbReference type="AlphaFoldDB" id="A0A9P6PJ13"/>
<keyword evidence="4 9" id="KW-0547">Nucleotide-binding</keyword>
<evidence type="ECO:0000259" key="13">
    <source>
        <dbReference type="PROSITE" id="PS51285"/>
    </source>
</evidence>
<evidence type="ECO:0000256" key="2">
    <source>
        <dbReference type="ARBA" id="ARBA00022527"/>
    </source>
</evidence>
<dbReference type="CDD" id="cd05580">
    <property type="entry name" value="STKc_PKA_like"/>
    <property type="match status" value="1"/>
</dbReference>
<dbReference type="PROSITE" id="PS00108">
    <property type="entry name" value="PROTEIN_KINASE_ST"/>
    <property type="match status" value="1"/>
</dbReference>
<comment type="caution">
    <text evidence="14">The sequence shown here is derived from an EMBL/GenBank/DDBJ whole genome shotgun (WGS) entry which is preliminary data.</text>
</comment>
<dbReference type="PANTHER" id="PTHR24353">
    <property type="entry name" value="CYCLIC NUCLEOTIDE-DEPENDENT PROTEIN KINASE"/>
    <property type="match status" value="1"/>
</dbReference>
<dbReference type="FunFam" id="1.10.510.10:FF:000005">
    <property type="entry name" value="cAMP-dependent protein kinase catalytic subunit alpha"/>
    <property type="match status" value="1"/>
</dbReference>
<keyword evidence="3" id="KW-0808">Transferase</keyword>
<evidence type="ECO:0000256" key="8">
    <source>
        <dbReference type="ARBA" id="ARBA00047454"/>
    </source>
</evidence>
<feature type="compositionally biased region" description="Polar residues" evidence="11">
    <location>
        <begin position="7"/>
        <end position="46"/>
    </location>
</feature>
<protein>
    <recommendedName>
        <fullName evidence="1">cAMP-dependent protein kinase</fullName>
        <ecNumber evidence="1">2.7.11.11</ecNumber>
    </recommendedName>
</protein>
<dbReference type="PROSITE" id="PS00107">
    <property type="entry name" value="PROTEIN_KINASE_ATP"/>
    <property type="match status" value="1"/>
</dbReference>
<evidence type="ECO:0000313" key="14">
    <source>
        <dbReference type="EMBL" id="KAG0248144.1"/>
    </source>
</evidence>
<dbReference type="Gene3D" id="3.30.200.20">
    <property type="entry name" value="Phosphorylase Kinase, domain 1"/>
    <property type="match status" value="1"/>
</dbReference>
<dbReference type="SMART" id="SM00133">
    <property type="entry name" value="S_TK_X"/>
    <property type="match status" value="1"/>
</dbReference>
<dbReference type="GO" id="GO:0004691">
    <property type="term" value="F:cAMP-dependent protein kinase activity"/>
    <property type="evidence" value="ECO:0007669"/>
    <property type="project" value="UniProtKB-EC"/>
</dbReference>
<keyword evidence="10" id="KW-0175">Coiled coil</keyword>
<evidence type="ECO:0000256" key="4">
    <source>
        <dbReference type="ARBA" id="ARBA00022741"/>
    </source>
</evidence>
<dbReference type="GO" id="GO:0005829">
    <property type="term" value="C:cytosol"/>
    <property type="evidence" value="ECO:0007669"/>
    <property type="project" value="TreeGrafter"/>
</dbReference>
<reference evidence="14" key="1">
    <citation type="journal article" date="2020" name="Fungal Divers.">
        <title>Resolving the Mortierellaceae phylogeny through synthesis of multi-gene phylogenetics and phylogenomics.</title>
        <authorList>
            <person name="Vandepol N."/>
            <person name="Liber J."/>
            <person name="Desiro A."/>
            <person name="Na H."/>
            <person name="Kennedy M."/>
            <person name="Barry K."/>
            <person name="Grigoriev I.V."/>
            <person name="Miller A.N."/>
            <person name="O'Donnell K."/>
            <person name="Stajich J.E."/>
            <person name="Bonito G."/>
        </authorList>
    </citation>
    <scope>NUCLEOTIDE SEQUENCE</scope>
    <source>
        <strain evidence="14">KOD948</strain>
    </source>
</reference>
<feature type="domain" description="AGC-kinase C-terminal" evidence="13">
    <location>
        <begin position="505"/>
        <end position="562"/>
    </location>
</feature>
<evidence type="ECO:0000256" key="1">
    <source>
        <dbReference type="ARBA" id="ARBA00012444"/>
    </source>
</evidence>
<proteinExistence type="predicted"/>
<keyword evidence="2" id="KW-0723">Serine/threonine-protein kinase</keyword>
<feature type="compositionally biased region" description="Low complexity" evidence="11">
    <location>
        <begin position="78"/>
        <end position="114"/>
    </location>
</feature>
<dbReference type="EC" id="2.7.11.11" evidence="1"/>
<dbReference type="SMART" id="SM00220">
    <property type="entry name" value="S_TKc"/>
    <property type="match status" value="1"/>
</dbReference>
<dbReference type="FunFam" id="3.30.200.20:FF:000005">
    <property type="entry name" value="cAMP-dependent protein kinase catalytic subunit"/>
    <property type="match status" value="1"/>
</dbReference>
<evidence type="ECO:0000256" key="11">
    <source>
        <dbReference type="SAM" id="MobiDB-lite"/>
    </source>
</evidence>
<feature type="region of interest" description="Disordered" evidence="11">
    <location>
        <begin position="1"/>
        <end position="115"/>
    </location>
</feature>
<keyword evidence="6 9" id="KW-0067">ATP-binding</keyword>
<dbReference type="Pfam" id="PF00069">
    <property type="entry name" value="Pkinase"/>
    <property type="match status" value="1"/>
</dbReference>
<gene>
    <name evidence="14" type="ORF">BG011_000426</name>
</gene>
<evidence type="ECO:0000256" key="7">
    <source>
        <dbReference type="ARBA" id="ARBA00047292"/>
    </source>
</evidence>
<feature type="compositionally biased region" description="Polar residues" evidence="11">
    <location>
        <begin position="55"/>
        <end position="77"/>
    </location>
</feature>
<feature type="binding site" evidence="9">
    <location>
        <position position="278"/>
    </location>
    <ligand>
        <name>ATP</name>
        <dbReference type="ChEBI" id="CHEBI:30616"/>
    </ligand>
</feature>
<dbReference type="Proteomes" id="UP000726737">
    <property type="component" value="Unassembled WGS sequence"/>
</dbReference>
<dbReference type="InterPro" id="IPR000961">
    <property type="entry name" value="AGC-kinase_C"/>
</dbReference>